<dbReference type="GO" id="GO:0048039">
    <property type="term" value="F:ubiquinone binding"/>
    <property type="evidence" value="ECO:0007669"/>
    <property type="project" value="TreeGrafter"/>
</dbReference>
<organism evidence="18">
    <name type="scientific">Laevapex fuscus</name>
    <dbReference type="NCBI Taxonomy" id="240816"/>
    <lineage>
        <taxon>Eukaryota</taxon>
        <taxon>Metazoa</taxon>
        <taxon>Spiralia</taxon>
        <taxon>Lophotrochozoa</taxon>
        <taxon>Mollusca</taxon>
        <taxon>Gastropoda</taxon>
        <taxon>Heterobranchia</taxon>
        <taxon>Euthyneura</taxon>
        <taxon>Panpulmonata</taxon>
        <taxon>Hygrophila</taxon>
        <taxon>Lymnaeoidea</taxon>
        <taxon>Ancylidae</taxon>
        <taxon>Laevapex</taxon>
    </lineage>
</organism>
<accession>A0A8F8FFQ1</accession>
<dbReference type="InterPro" id="IPR003918">
    <property type="entry name" value="NADH_UbQ_OxRdtase"/>
</dbReference>
<keyword evidence="13 16" id="KW-0496">Mitochondrion</keyword>
<evidence type="ECO:0000256" key="1">
    <source>
        <dbReference type="ARBA" id="ARBA00004225"/>
    </source>
</evidence>
<comment type="subcellular location">
    <subcellularLocation>
        <location evidence="1 16">Mitochondrion membrane</location>
        <topology evidence="1 16">Multi-pass membrane protein</topology>
    </subcellularLocation>
</comment>
<dbReference type="GO" id="GO:0003954">
    <property type="term" value="F:NADH dehydrogenase activity"/>
    <property type="evidence" value="ECO:0007669"/>
    <property type="project" value="TreeGrafter"/>
</dbReference>
<evidence type="ECO:0000256" key="15">
    <source>
        <dbReference type="ARBA" id="ARBA00049551"/>
    </source>
</evidence>
<dbReference type="Pfam" id="PF00361">
    <property type="entry name" value="Proton_antipo_M"/>
    <property type="match status" value="1"/>
</dbReference>
<dbReference type="PRINTS" id="PR01437">
    <property type="entry name" value="NUOXDRDTASE4"/>
</dbReference>
<reference evidence="18" key="2">
    <citation type="submission" date="2021-08" db="EMBL/GenBank/DDBJ databases">
        <title>Laevapex fuscus from NM.</title>
        <authorList>
            <person name="Kamel B."/>
            <person name="Adema C.M."/>
        </authorList>
    </citation>
    <scope>NUCLEOTIDE SEQUENCE</scope>
    <source>
        <strain evidence="18">A_19</strain>
    </source>
</reference>
<evidence type="ECO:0000256" key="12">
    <source>
        <dbReference type="ARBA" id="ARBA00023075"/>
    </source>
</evidence>
<evidence type="ECO:0000256" key="5">
    <source>
        <dbReference type="ARBA" id="ARBA00022448"/>
    </source>
</evidence>
<keyword evidence="7 16" id="KW-0812">Transmembrane</keyword>
<feature type="transmembrane region" description="Helical" evidence="16">
    <location>
        <begin position="366"/>
        <end position="389"/>
    </location>
</feature>
<comment type="similarity">
    <text evidence="2 16">Belongs to the complex I subunit 4 family.</text>
</comment>
<reference evidence="18" key="1">
    <citation type="submission" date="2019-12" db="EMBL/GenBank/DDBJ databases">
        <authorList>
            <person name="Hamm P.S."/>
            <person name="Badgett J.E."/>
            <person name="Balderamos G.L."/>
            <person name="Beuchelt S.B."/>
            <person name="Bowman D.C."/>
            <person name="Colica R.A."/>
            <person name="Garcia J.A."/>
            <person name="Hindi S.T."/>
            <person name="Jehle S.A."/>
            <person name="Lopez-Monzon M."/>
            <person name="Mani A."/>
            <person name="Martin C.M."/>
            <person name="McQuirk K.A."/>
            <person name="Montoya K.N."/>
            <person name="Paez-Beltran L.E."/>
            <person name="Patel S.J."/>
            <person name="Pittis A.V."/>
            <person name="Shelp T.M."/>
            <person name="Tucker C.M."/>
            <person name="Vega S.V."/>
            <person name="Venhaus E.N."/>
            <person name="West C.N."/>
            <person name="Yogi P."/>
            <person name="Natvig D.O."/>
            <person name="Kamel K."/>
            <person name="Adema C.M."/>
        </authorList>
    </citation>
    <scope>NUCLEOTIDE SEQUENCE</scope>
    <source>
        <strain evidence="18">A_19</strain>
    </source>
</reference>
<dbReference type="EC" id="7.1.1.2" evidence="3 16"/>
<evidence type="ECO:0000256" key="13">
    <source>
        <dbReference type="ARBA" id="ARBA00023128"/>
    </source>
</evidence>
<evidence type="ECO:0000256" key="7">
    <source>
        <dbReference type="ARBA" id="ARBA00022692"/>
    </source>
</evidence>
<evidence type="ECO:0000256" key="11">
    <source>
        <dbReference type="ARBA" id="ARBA00023027"/>
    </source>
</evidence>
<evidence type="ECO:0000259" key="17">
    <source>
        <dbReference type="Pfam" id="PF00361"/>
    </source>
</evidence>
<dbReference type="GO" id="GO:0008137">
    <property type="term" value="F:NADH dehydrogenase (ubiquinone) activity"/>
    <property type="evidence" value="ECO:0007669"/>
    <property type="project" value="UniProtKB-UniRule"/>
</dbReference>
<evidence type="ECO:0000256" key="8">
    <source>
        <dbReference type="ARBA" id="ARBA00022967"/>
    </source>
</evidence>
<evidence type="ECO:0000256" key="10">
    <source>
        <dbReference type="ARBA" id="ARBA00022989"/>
    </source>
</evidence>
<feature type="transmembrane region" description="Helical" evidence="16">
    <location>
        <begin position="46"/>
        <end position="67"/>
    </location>
</feature>
<feature type="transmembrane region" description="Helical" evidence="16">
    <location>
        <begin position="79"/>
        <end position="96"/>
    </location>
</feature>
<feature type="transmembrane region" description="Helical" evidence="16">
    <location>
        <begin position="134"/>
        <end position="153"/>
    </location>
</feature>
<evidence type="ECO:0000256" key="6">
    <source>
        <dbReference type="ARBA" id="ARBA00022660"/>
    </source>
</evidence>
<dbReference type="GO" id="GO:0042773">
    <property type="term" value="P:ATP synthesis coupled electron transport"/>
    <property type="evidence" value="ECO:0007669"/>
    <property type="project" value="InterPro"/>
</dbReference>
<keyword evidence="10 16" id="KW-1133">Transmembrane helix</keyword>
<keyword evidence="12 16" id="KW-0830">Ubiquinone</keyword>
<evidence type="ECO:0000256" key="14">
    <source>
        <dbReference type="ARBA" id="ARBA00023136"/>
    </source>
</evidence>
<dbReference type="AlphaFoldDB" id="A0A8F8FFQ1"/>
<feature type="transmembrane region" description="Helical" evidence="16">
    <location>
        <begin position="12"/>
        <end position="34"/>
    </location>
</feature>
<feature type="domain" description="NADH:quinone oxidoreductase/Mrp antiporter transmembrane" evidence="17">
    <location>
        <begin position="98"/>
        <end position="378"/>
    </location>
</feature>
<comment type="catalytic activity">
    <reaction evidence="15 16">
        <text>a ubiquinone + NADH + 5 H(+)(in) = a ubiquinol + NAD(+) + 4 H(+)(out)</text>
        <dbReference type="Rhea" id="RHEA:29091"/>
        <dbReference type="Rhea" id="RHEA-COMP:9565"/>
        <dbReference type="Rhea" id="RHEA-COMP:9566"/>
        <dbReference type="ChEBI" id="CHEBI:15378"/>
        <dbReference type="ChEBI" id="CHEBI:16389"/>
        <dbReference type="ChEBI" id="CHEBI:17976"/>
        <dbReference type="ChEBI" id="CHEBI:57540"/>
        <dbReference type="ChEBI" id="CHEBI:57945"/>
        <dbReference type="EC" id="7.1.1.2"/>
    </reaction>
</comment>
<evidence type="ECO:0000256" key="16">
    <source>
        <dbReference type="RuleBase" id="RU003297"/>
    </source>
</evidence>
<evidence type="ECO:0000256" key="3">
    <source>
        <dbReference type="ARBA" id="ARBA00012944"/>
    </source>
</evidence>
<sequence>MLSMLFGMVSLLFIYNWGYMISSMMLMIFLSLFLFNQNFVWSMNMIFSSSNVSMLMIFLSIMLCFLAFISTPDNKKPKYLFCITFLMMVLFLAFSMENYILFYIFFEASLIPTLFLVVFWGYQPERLQAGSYMMLYTVSASLPLLVTLVYLFMKENSMMIMLVSTTDYYYLTIIIYLAFLVKLPMFTLHFWLPKAHVEASLAGSMILAGILLKLGGYGLIQMNKIFNLSGDKNIFLIMILSVSVWGAFLASISCLRQTDMKSYVAYSSVAHMSLVIVGILNDQYWGIISALVTMFAHAFSSSALFCLTYFTYKKVNSRNMLYMKGMLMVFPMISFFWFLFCSINMAAPPTLNLLGEMFVVPAMFSISYVFLFMMGILIFFSALYNMYLYSLINHGKFSSYIVQSIPMQSYQFSSLLFHSIPLILVFNMKIFS</sequence>
<dbReference type="InterPro" id="IPR001750">
    <property type="entry name" value="ND/Mrp_TM"/>
</dbReference>
<feature type="transmembrane region" description="Helical" evidence="16">
    <location>
        <begin position="232"/>
        <end position="251"/>
    </location>
</feature>
<evidence type="ECO:0000313" key="18">
    <source>
        <dbReference type="EMBL" id="QXX99478.1"/>
    </source>
</evidence>
<feature type="transmembrane region" description="Helical" evidence="16">
    <location>
        <begin position="199"/>
        <end position="220"/>
    </location>
</feature>
<feature type="transmembrane region" description="Helical" evidence="16">
    <location>
        <begin position="263"/>
        <end position="281"/>
    </location>
</feature>
<keyword evidence="14 16" id="KW-0472">Membrane</keyword>
<keyword evidence="9 16" id="KW-0249">Electron transport</keyword>
<geneLocation type="mitochondrion" evidence="18"/>
<keyword evidence="11 16" id="KW-0520">NAD</keyword>
<feature type="transmembrane region" description="Helical" evidence="16">
    <location>
        <begin position="168"/>
        <end position="192"/>
    </location>
</feature>
<dbReference type="GO" id="GO:0031966">
    <property type="term" value="C:mitochondrial membrane"/>
    <property type="evidence" value="ECO:0007669"/>
    <property type="project" value="UniProtKB-SubCell"/>
</dbReference>
<keyword evidence="8" id="KW-1278">Translocase</keyword>
<feature type="transmembrane region" description="Helical" evidence="16">
    <location>
        <begin position="102"/>
        <end position="122"/>
    </location>
</feature>
<dbReference type="PANTHER" id="PTHR43507:SF20">
    <property type="entry name" value="NADH-UBIQUINONE OXIDOREDUCTASE CHAIN 4"/>
    <property type="match status" value="1"/>
</dbReference>
<keyword evidence="6 16" id="KW-0679">Respiratory chain</keyword>
<feature type="transmembrane region" description="Helical" evidence="16">
    <location>
        <begin position="287"/>
        <end position="310"/>
    </location>
</feature>
<keyword evidence="5 16" id="KW-0813">Transport</keyword>
<comment type="function">
    <text evidence="16">Core subunit of the mitochondrial membrane respiratory chain NADH dehydrogenase (Complex I) which catalyzes electron transfer from NADH through the respiratory chain, using ubiquinone as an electron acceptor. Essential for the catalytic activity and assembly of complex I.</text>
</comment>
<evidence type="ECO:0000256" key="9">
    <source>
        <dbReference type="ARBA" id="ARBA00022982"/>
    </source>
</evidence>
<gene>
    <name evidence="18" type="primary">nad4</name>
</gene>
<dbReference type="EMBL" id="MN830918">
    <property type="protein sequence ID" value="QXX99478.1"/>
    <property type="molecule type" value="Genomic_DNA"/>
</dbReference>
<dbReference type="GO" id="GO:0015990">
    <property type="term" value="P:electron transport coupled proton transport"/>
    <property type="evidence" value="ECO:0007669"/>
    <property type="project" value="TreeGrafter"/>
</dbReference>
<proteinExistence type="inferred from homology"/>
<dbReference type="PANTHER" id="PTHR43507">
    <property type="entry name" value="NADH-UBIQUINONE OXIDOREDUCTASE CHAIN 4"/>
    <property type="match status" value="1"/>
</dbReference>
<evidence type="ECO:0000256" key="2">
    <source>
        <dbReference type="ARBA" id="ARBA00009025"/>
    </source>
</evidence>
<feature type="transmembrane region" description="Helical" evidence="16">
    <location>
        <begin position="322"/>
        <end position="346"/>
    </location>
</feature>
<name>A0A8F8FFQ1_9GAST</name>
<protein>
    <recommendedName>
        <fullName evidence="4 16">NADH-ubiquinone oxidoreductase chain 4</fullName>
        <ecNumber evidence="3 16">7.1.1.2</ecNumber>
    </recommendedName>
</protein>
<evidence type="ECO:0000256" key="4">
    <source>
        <dbReference type="ARBA" id="ARBA00021006"/>
    </source>
</evidence>